<evidence type="ECO:0000313" key="7">
    <source>
        <dbReference type="Proteomes" id="UP000192911"/>
    </source>
</evidence>
<dbReference type="Pfam" id="PF00106">
    <property type="entry name" value="adh_short"/>
    <property type="match status" value="1"/>
</dbReference>
<dbReference type="Gene3D" id="3.40.50.720">
    <property type="entry name" value="NAD(P)-binding Rossmann-like Domain"/>
    <property type="match status" value="1"/>
</dbReference>
<feature type="region of interest" description="Disordered" evidence="4">
    <location>
        <begin position="278"/>
        <end position="303"/>
    </location>
</feature>
<dbReference type="NCBIfam" id="NF005495">
    <property type="entry name" value="PRK07109.1"/>
    <property type="match status" value="1"/>
</dbReference>
<dbReference type="GO" id="GO:0016491">
    <property type="term" value="F:oxidoreductase activity"/>
    <property type="evidence" value="ECO:0007669"/>
    <property type="project" value="UniProtKB-KW"/>
</dbReference>
<dbReference type="PRINTS" id="PR00081">
    <property type="entry name" value="GDHRDH"/>
</dbReference>
<keyword evidence="7" id="KW-1185">Reference proteome</keyword>
<feature type="transmembrane region" description="Helical" evidence="5">
    <location>
        <begin position="324"/>
        <end position="342"/>
    </location>
</feature>
<dbReference type="OrthoDB" id="9790266at2"/>
<keyword evidence="5" id="KW-1133">Transmembrane helix</keyword>
<sequence>MNVKLKPIDQQTIVITGATSGIGLATARLAARRGARLMLIARSAPALEELAAELAGAREGATGPSVSGRGAVVDYAVADVGEPDQVEKAAAQAIARFGGFDTWINNAGASIFGRYADVPLEEQRKLFDTNFWGVVHGSLAAVRHLKTRGGALINLGSELSDLAIPLQGTYVASKHAVKGYTDALRLELIAERAPVSVTLIKPSAIHTQFVEHARNHLEVEPKLPAPVYAPELVAEAILHAAGHPERELFVGGAGRTLSAFARHLPRLFDRVMSRNGLRSQMSDREPSAGDGLEQGASGLRERSEMPRRVFRSSLYTQAVMHRRGTTAVALGAAALVALAALTRQRDTNHGRQRRRNA</sequence>
<dbReference type="PANTHER" id="PTHR44196">
    <property type="entry name" value="DEHYDROGENASE/REDUCTASE SDR FAMILY MEMBER 7B"/>
    <property type="match status" value="1"/>
</dbReference>
<dbReference type="InterPro" id="IPR036291">
    <property type="entry name" value="NAD(P)-bd_dom_sf"/>
</dbReference>
<dbReference type="AlphaFoldDB" id="A0A1X7FP47"/>
<keyword evidence="5" id="KW-0812">Transmembrane</keyword>
<comment type="similarity">
    <text evidence="1 3">Belongs to the short-chain dehydrogenases/reductases (SDR) family.</text>
</comment>
<dbReference type="PROSITE" id="PS00061">
    <property type="entry name" value="ADH_SHORT"/>
    <property type="match status" value="1"/>
</dbReference>
<dbReference type="GeneID" id="95553355"/>
<evidence type="ECO:0000256" key="4">
    <source>
        <dbReference type="SAM" id="MobiDB-lite"/>
    </source>
</evidence>
<gene>
    <name evidence="6" type="ORF">SAMN06295900_11037</name>
</gene>
<keyword evidence="2" id="KW-0560">Oxidoreductase</keyword>
<dbReference type="GO" id="GO:0016020">
    <property type="term" value="C:membrane"/>
    <property type="evidence" value="ECO:0007669"/>
    <property type="project" value="TreeGrafter"/>
</dbReference>
<evidence type="ECO:0000313" key="6">
    <source>
        <dbReference type="EMBL" id="SMF55264.1"/>
    </source>
</evidence>
<protein>
    <submittedName>
        <fullName evidence="6">Short-chain dehydrogenase</fullName>
    </submittedName>
</protein>
<reference evidence="7" key="1">
    <citation type="submission" date="2017-04" db="EMBL/GenBank/DDBJ databases">
        <authorList>
            <person name="Varghese N."/>
            <person name="Submissions S."/>
        </authorList>
    </citation>
    <scope>NUCLEOTIDE SEQUENCE [LARGE SCALE GENOMIC DNA]</scope>
    <source>
        <strain evidence="7">Ballard 720</strain>
    </source>
</reference>
<dbReference type="EMBL" id="FXAH01000010">
    <property type="protein sequence ID" value="SMF55264.1"/>
    <property type="molecule type" value="Genomic_DNA"/>
</dbReference>
<evidence type="ECO:0000256" key="1">
    <source>
        <dbReference type="ARBA" id="ARBA00006484"/>
    </source>
</evidence>
<dbReference type="STRING" id="28094.SAMN06295900_11037"/>
<dbReference type="RefSeq" id="WP_085228900.1">
    <property type="nucleotide sequence ID" value="NZ_BSQD01000007.1"/>
</dbReference>
<evidence type="ECO:0000256" key="3">
    <source>
        <dbReference type="RuleBase" id="RU000363"/>
    </source>
</evidence>
<evidence type="ECO:0000256" key="2">
    <source>
        <dbReference type="ARBA" id="ARBA00023002"/>
    </source>
</evidence>
<dbReference type="InterPro" id="IPR002347">
    <property type="entry name" value="SDR_fam"/>
</dbReference>
<dbReference type="PRINTS" id="PR00080">
    <property type="entry name" value="SDRFAMILY"/>
</dbReference>
<evidence type="ECO:0000256" key="5">
    <source>
        <dbReference type="SAM" id="Phobius"/>
    </source>
</evidence>
<proteinExistence type="inferred from homology"/>
<keyword evidence="5" id="KW-0472">Membrane</keyword>
<dbReference type="PANTHER" id="PTHR44196:SF1">
    <property type="entry name" value="DEHYDROGENASE_REDUCTASE SDR FAMILY MEMBER 7B"/>
    <property type="match status" value="1"/>
</dbReference>
<organism evidence="6 7">
    <name type="scientific">Trinickia caryophylli</name>
    <name type="common">Paraburkholderia caryophylli</name>
    <dbReference type="NCBI Taxonomy" id="28094"/>
    <lineage>
        <taxon>Bacteria</taxon>
        <taxon>Pseudomonadati</taxon>
        <taxon>Pseudomonadota</taxon>
        <taxon>Betaproteobacteria</taxon>
        <taxon>Burkholderiales</taxon>
        <taxon>Burkholderiaceae</taxon>
        <taxon>Trinickia</taxon>
    </lineage>
</organism>
<name>A0A1X7FP47_TRICW</name>
<dbReference type="SUPFAM" id="SSF51735">
    <property type="entry name" value="NAD(P)-binding Rossmann-fold domains"/>
    <property type="match status" value="1"/>
</dbReference>
<accession>A0A1X7FP47</accession>
<dbReference type="InterPro" id="IPR020904">
    <property type="entry name" value="Sc_DH/Rdtase_CS"/>
</dbReference>
<dbReference type="Proteomes" id="UP000192911">
    <property type="component" value="Unassembled WGS sequence"/>
</dbReference>